<reference evidence="2" key="1">
    <citation type="submission" date="2022-07" db="EMBL/GenBank/DDBJ databases">
        <title>Phylogenomic reconstructions and comparative analyses of Kickxellomycotina fungi.</title>
        <authorList>
            <person name="Reynolds N.K."/>
            <person name="Stajich J.E."/>
            <person name="Barry K."/>
            <person name="Grigoriev I.V."/>
            <person name="Crous P."/>
            <person name="Smith M.E."/>
        </authorList>
    </citation>
    <scope>NUCLEOTIDE SEQUENCE</scope>
    <source>
        <strain evidence="2">NBRC 105413</strain>
    </source>
</reference>
<gene>
    <name evidence="2" type="ORF">LPJ64_003235</name>
</gene>
<keyword evidence="1" id="KW-0732">Signal</keyword>
<protein>
    <recommendedName>
        <fullName evidence="4">Ubiquitin 3 binding protein But2 C-terminal domain-containing protein</fullName>
    </recommendedName>
</protein>
<sequence length="186" mass="19833">MKVFSVAAVLTGALSIMAGANSTATLRVSRDATVSFNGIQCANDTVPCSSLRYGLDAKLLSFRGNRDYERILLGFDLPINQAKRCILHVPPPIEPTSGGYAVTVSVTDDFWDEQSVSGYTKKIDGSQLGSVNVTHAGGAGSLDISDACIKAKNYKLSLWVDTQDAMVSFNSLQSGSPHVFTLGFTF</sequence>
<feature type="signal peptide" evidence="1">
    <location>
        <begin position="1"/>
        <end position="20"/>
    </location>
</feature>
<name>A0A9W8CK69_9FUNG</name>
<proteinExistence type="predicted"/>
<dbReference type="Proteomes" id="UP001145021">
    <property type="component" value="Unassembled WGS sequence"/>
</dbReference>
<dbReference type="AlphaFoldDB" id="A0A9W8CK69"/>
<comment type="caution">
    <text evidence="2">The sequence shown here is derived from an EMBL/GenBank/DDBJ whole genome shotgun (WGS) entry which is preliminary data.</text>
</comment>
<evidence type="ECO:0008006" key="4">
    <source>
        <dbReference type="Google" id="ProtNLM"/>
    </source>
</evidence>
<evidence type="ECO:0000256" key="1">
    <source>
        <dbReference type="SAM" id="SignalP"/>
    </source>
</evidence>
<accession>A0A9W8CK69</accession>
<organism evidence="2 3">
    <name type="scientific">Coemansia asiatica</name>
    <dbReference type="NCBI Taxonomy" id="1052880"/>
    <lineage>
        <taxon>Eukaryota</taxon>
        <taxon>Fungi</taxon>
        <taxon>Fungi incertae sedis</taxon>
        <taxon>Zoopagomycota</taxon>
        <taxon>Kickxellomycotina</taxon>
        <taxon>Kickxellomycetes</taxon>
        <taxon>Kickxellales</taxon>
        <taxon>Kickxellaceae</taxon>
        <taxon>Coemansia</taxon>
    </lineage>
</organism>
<keyword evidence="3" id="KW-1185">Reference proteome</keyword>
<evidence type="ECO:0000313" key="3">
    <source>
        <dbReference type="Proteomes" id="UP001145021"/>
    </source>
</evidence>
<dbReference type="EMBL" id="JANBOH010000122">
    <property type="protein sequence ID" value="KAJ1645128.1"/>
    <property type="molecule type" value="Genomic_DNA"/>
</dbReference>
<feature type="chain" id="PRO_5040955985" description="Ubiquitin 3 binding protein But2 C-terminal domain-containing protein" evidence="1">
    <location>
        <begin position="21"/>
        <end position="186"/>
    </location>
</feature>
<evidence type="ECO:0000313" key="2">
    <source>
        <dbReference type="EMBL" id="KAJ1645128.1"/>
    </source>
</evidence>